<dbReference type="OrthoDB" id="2078732at2"/>
<dbReference type="EMBL" id="JRFU01000124">
    <property type="protein sequence ID" value="PWE86144.1"/>
    <property type="molecule type" value="Genomic_DNA"/>
</dbReference>
<comment type="caution">
    <text evidence="1">The sequence shown here is derived from an EMBL/GenBank/DDBJ whole genome shotgun (WGS) entry which is preliminary data.</text>
</comment>
<evidence type="ECO:0000313" key="2">
    <source>
        <dbReference type="Proteomes" id="UP000245288"/>
    </source>
</evidence>
<keyword evidence="2" id="KW-1185">Reference proteome</keyword>
<protein>
    <submittedName>
        <fullName evidence="1">Uncharacterized protein</fullName>
    </submittedName>
</protein>
<accession>A0A2V1JQU8</accession>
<organism evidence="1 2">
    <name type="scientific">Eubacterium ramulus</name>
    <dbReference type="NCBI Taxonomy" id="39490"/>
    <lineage>
        <taxon>Bacteria</taxon>
        <taxon>Bacillati</taxon>
        <taxon>Bacillota</taxon>
        <taxon>Clostridia</taxon>
        <taxon>Eubacteriales</taxon>
        <taxon>Eubacteriaceae</taxon>
        <taxon>Eubacterium</taxon>
    </lineage>
</organism>
<evidence type="ECO:0000313" key="1">
    <source>
        <dbReference type="EMBL" id="PWE86144.1"/>
    </source>
</evidence>
<dbReference type="AlphaFoldDB" id="A0A2V1JQU8"/>
<dbReference type="Proteomes" id="UP000245288">
    <property type="component" value="Unassembled WGS sequence"/>
</dbReference>
<sequence>MNRKRNVFEGIIDNRSFFQNIRGDLLVSGERASDQEMILNLVESCMEKADMPIILLSGHQGVFTELQRRRTQDAFSNVRIASPSEKTYHPFLGMSKQQIQRFVSLAAEKMGIGVLIGKVMIYTAALLDIVAAKYPVSLPAMAGLLQEDDDVISEVAMECGLSNVVVDNIRSNHEAGIVLRRICGKLEEVFEEVYTPGSDTGYSFATGIRDHGRLFAFYTASRDYQILNTCLKEELYNCLKQGTRLRVILDEMIFENEEDELLRYLLREKMQGRIELMFLAQNPVKWLPEAADLAFVNVVMFPQQTPAATDLVSERLFSTYQYYFPAPTAGTPPHLLFTFQKAVNWQIQSEQRLRVQSNDLYQAPSRWGPVVDYLAVKTMESDNIFLVPLEDFMQSGARYQLTNKEGNMKNET</sequence>
<gene>
    <name evidence="1" type="ORF">LG34_11730</name>
</gene>
<proteinExistence type="predicted"/>
<name>A0A2V1JQU8_EUBRA</name>
<reference evidence="1 2" key="1">
    <citation type="submission" date="2014-09" db="EMBL/GenBank/DDBJ databases">
        <title>Butyrate-producing bacteria isolated from human gut.</title>
        <authorList>
            <person name="Zhang Q."/>
            <person name="Zhao L."/>
        </authorList>
    </citation>
    <scope>NUCLEOTIDE SEQUENCE [LARGE SCALE GENOMIC DNA]</scope>
    <source>
        <strain evidence="1 2">21</strain>
    </source>
</reference>